<comment type="catalytic activity">
    <reaction evidence="7 8">
        <text>guanosine(966) in 16S rRNA + S-adenosyl-L-methionine = N(2)-methylguanosine(966) in 16S rRNA + S-adenosyl-L-homocysteine + H(+)</text>
        <dbReference type="Rhea" id="RHEA:23548"/>
        <dbReference type="Rhea" id="RHEA-COMP:10211"/>
        <dbReference type="Rhea" id="RHEA-COMP:10212"/>
        <dbReference type="ChEBI" id="CHEBI:15378"/>
        <dbReference type="ChEBI" id="CHEBI:57856"/>
        <dbReference type="ChEBI" id="CHEBI:59789"/>
        <dbReference type="ChEBI" id="CHEBI:74269"/>
        <dbReference type="ChEBI" id="CHEBI:74481"/>
        <dbReference type="EC" id="2.1.1.171"/>
    </reaction>
</comment>
<dbReference type="Proteomes" id="UP000002770">
    <property type="component" value="Unassembled WGS sequence"/>
</dbReference>
<dbReference type="Gene3D" id="3.40.50.150">
    <property type="entry name" value="Vaccinia Virus protein VP39"/>
    <property type="match status" value="1"/>
</dbReference>
<keyword evidence="10" id="KW-1185">Reference proteome</keyword>
<dbReference type="OrthoDB" id="9803017at2"/>
<evidence type="ECO:0000256" key="2">
    <source>
        <dbReference type="ARBA" id="ARBA00005269"/>
    </source>
</evidence>
<dbReference type="EC" id="2.1.1.171" evidence="3 8"/>
<dbReference type="Pfam" id="PF03602">
    <property type="entry name" value="Cons_hypoth95"/>
    <property type="match status" value="1"/>
</dbReference>
<keyword evidence="5 8" id="KW-0489">Methyltransferase</keyword>
<dbReference type="InterPro" id="IPR002052">
    <property type="entry name" value="DNA_methylase_N6_adenine_CS"/>
</dbReference>
<evidence type="ECO:0000256" key="4">
    <source>
        <dbReference type="ARBA" id="ARBA00013682"/>
    </source>
</evidence>
<comment type="function">
    <text evidence="1 8">Specifically methylates the guanine in position 966 of 16S rRNA in the assembled 30S particle.</text>
</comment>
<comment type="similarity">
    <text evidence="2 8">Belongs to the methyltransferase superfamily. RsmD family.</text>
</comment>
<accession>G9ESB5</accession>
<evidence type="ECO:0000256" key="6">
    <source>
        <dbReference type="ARBA" id="ARBA00022679"/>
    </source>
</evidence>
<name>G9ESB5_9GAMM</name>
<evidence type="ECO:0000313" key="9">
    <source>
        <dbReference type="EMBL" id="EHL29896.1"/>
    </source>
</evidence>
<dbReference type="STRING" id="658187.LDG_8188"/>
<reference evidence="9 10" key="1">
    <citation type="journal article" date="2011" name="BMC Genomics">
        <title>Insight into cross-talk between intra-amoebal pathogens.</title>
        <authorList>
            <person name="Gimenez G."/>
            <person name="Bertelli C."/>
            <person name="Moliner C."/>
            <person name="Robert C."/>
            <person name="Raoult D."/>
            <person name="Fournier P.E."/>
            <person name="Greub G."/>
        </authorList>
    </citation>
    <scope>NUCLEOTIDE SEQUENCE [LARGE SCALE GENOMIC DNA]</scope>
    <source>
        <strain evidence="9 10">LLAP12</strain>
    </source>
</reference>
<evidence type="ECO:0000256" key="1">
    <source>
        <dbReference type="ARBA" id="ARBA00002649"/>
    </source>
</evidence>
<dbReference type="PROSITE" id="PS00092">
    <property type="entry name" value="N6_MTASE"/>
    <property type="match status" value="1"/>
</dbReference>
<dbReference type="PIRSF" id="PIRSF004553">
    <property type="entry name" value="CHP00095"/>
    <property type="match status" value="1"/>
</dbReference>
<sequence>MKQEIRIIGGQYRGKKLHFPNVDGLRPTPDRVRETLFNWLMHDIRDARCLDAFAGSGALGLEAFSRGASQVVLVEKSPQAHANLQKIIHAFNSPILKLLNMDAQHYLQTSKDQFDLIFLDPPFAHSYLPQCITDLAQNDILVQGGLVYLESPTSIDMDEKQWQQIKLKQAGQVLYGLFKKR</sequence>
<dbReference type="NCBIfam" id="TIGR00095">
    <property type="entry name" value="16S rRNA (guanine(966)-N(2))-methyltransferase RsmD"/>
    <property type="match status" value="1"/>
</dbReference>
<dbReference type="CDD" id="cd02440">
    <property type="entry name" value="AdoMet_MTases"/>
    <property type="match status" value="1"/>
</dbReference>
<dbReference type="SUPFAM" id="SSF53335">
    <property type="entry name" value="S-adenosyl-L-methionine-dependent methyltransferases"/>
    <property type="match status" value="1"/>
</dbReference>
<proteinExistence type="inferred from homology"/>
<dbReference type="EMBL" id="JH413843">
    <property type="protein sequence ID" value="EHL29896.1"/>
    <property type="molecule type" value="Genomic_DNA"/>
</dbReference>
<dbReference type="PANTHER" id="PTHR43542">
    <property type="entry name" value="METHYLTRANSFERASE"/>
    <property type="match status" value="1"/>
</dbReference>
<dbReference type="AlphaFoldDB" id="G9ESB5"/>
<evidence type="ECO:0000256" key="7">
    <source>
        <dbReference type="ARBA" id="ARBA00048326"/>
    </source>
</evidence>
<keyword evidence="6 8" id="KW-0808">Transferase</keyword>
<dbReference type="InParanoid" id="G9ESB5"/>
<keyword evidence="8" id="KW-0698">rRNA processing</keyword>
<dbReference type="InterPro" id="IPR004398">
    <property type="entry name" value="RNA_MeTrfase_RsmD"/>
</dbReference>
<dbReference type="HOGENOM" id="CLU_075826_2_2_6"/>
<evidence type="ECO:0000256" key="3">
    <source>
        <dbReference type="ARBA" id="ARBA00012141"/>
    </source>
</evidence>
<dbReference type="InterPro" id="IPR029063">
    <property type="entry name" value="SAM-dependent_MTases_sf"/>
</dbReference>
<protein>
    <recommendedName>
        <fullName evidence="4 8">Ribosomal RNA small subunit methyltransferase D</fullName>
        <ecNumber evidence="3 8">2.1.1.171</ecNumber>
    </recommendedName>
</protein>
<dbReference type="FunCoup" id="G9ESB5">
    <property type="interactions" value="325"/>
</dbReference>
<organism evidence="9 10">
    <name type="scientific">Legionella drancourtii LLAP12</name>
    <dbReference type="NCBI Taxonomy" id="658187"/>
    <lineage>
        <taxon>Bacteria</taxon>
        <taxon>Pseudomonadati</taxon>
        <taxon>Pseudomonadota</taxon>
        <taxon>Gammaproteobacteria</taxon>
        <taxon>Legionellales</taxon>
        <taxon>Legionellaceae</taxon>
        <taxon>Legionella</taxon>
    </lineage>
</organism>
<evidence type="ECO:0000256" key="5">
    <source>
        <dbReference type="ARBA" id="ARBA00022603"/>
    </source>
</evidence>
<dbReference type="PANTHER" id="PTHR43542:SF1">
    <property type="entry name" value="METHYLTRANSFERASE"/>
    <property type="match status" value="1"/>
</dbReference>
<keyword evidence="8" id="KW-0949">S-adenosyl-L-methionine</keyword>
<dbReference type="GO" id="GO:0003676">
    <property type="term" value="F:nucleic acid binding"/>
    <property type="evidence" value="ECO:0007669"/>
    <property type="project" value="InterPro"/>
</dbReference>
<dbReference type="GO" id="GO:0052913">
    <property type="term" value="F:16S rRNA (guanine(966)-N(2))-methyltransferase activity"/>
    <property type="evidence" value="ECO:0007669"/>
    <property type="project" value="UniProtKB-EC"/>
</dbReference>
<dbReference type="eggNOG" id="COG0742">
    <property type="taxonomic scope" value="Bacteria"/>
</dbReference>
<gene>
    <name evidence="9" type="ORF">LDG_8188</name>
</gene>
<evidence type="ECO:0000256" key="8">
    <source>
        <dbReference type="PIRNR" id="PIRNR004553"/>
    </source>
</evidence>
<evidence type="ECO:0000313" key="10">
    <source>
        <dbReference type="Proteomes" id="UP000002770"/>
    </source>
</evidence>
<dbReference type="RefSeq" id="WP_006872071.1">
    <property type="nucleotide sequence ID" value="NZ_JH413843.1"/>
</dbReference>